<dbReference type="STRING" id="7719.ENSCINP00000016136"/>
<gene>
    <name evidence="5" type="primary">LOC100178029</name>
</gene>
<dbReference type="Ensembl" id="ENSCINT00000016136.3">
    <property type="protein sequence ID" value="ENSCINP00000016136.3"/>
    <property type="gene ID" value="ENSCING00000007877.3"/>
</dbReference>
<organism evidence="5 6">
    <name type="scientific">Ciona intestinalis</name>
    <name type="common">Transparent sea squirt</name>
    <name type="synonym">Ascidia intestinalis</name>
    <dbReference type="NCBI Taxonomy" id="7719"/>
    <lineage>
        <taxon>Eukaryota</taxon>
        <taxon>Metazoa</taxon>
        <taxon>Chordata</taxon>
        <taxon>Tunicata</taxon>
        <taxon>Ascidiacea</taxon>
        <taxon>Phlebobranchia</taxon>
        <taxon>Cionidae</taxon>
        <taxon>Ciona</taxon>
    </lineage>
</organism>
<dbReference type="Proteomes" id="UP000008144">
    <property type="component" value="Chromosome 1"/>
</dbReference>
<dbReference type="InParanoid" id="F6TGV4"/>
<proteinExistence type="inferred from homology"/>
<dbReference type="Pfam" id="PF09742">
    <property type="entry name" value="Dymeclin"/>
    <property type="match status" value="1"/>
</dbReference>
<sequence length="704" mass="79237">MGIGCSSFAHLEDNEYLKRLSSNVSISENDPFWNQLFSFTLSAPRDRNEAILLEEATETFCKMLVDHNQHTGNFTSLLKVFLSRFSELKSSAECDDQLFIWQSRNAMFVIQHLCKFLAENTTEMKMMEQFGARSLVERQKDLTSGSVFEGTENVNYAHELLSALMDIIIHVPILDFTYSLHIEALNTILVLLSVQMFVPSPGDNGPIYRILMTGQCAAKANNFMRALLQNFIEQRPSPEAGSRENGGGSFVIGIASAVASGLWSALKLGGKKDSGVSKELTSELGPPTIGRQSALLILALINHQSYVDPTGQPFVNPYKAALCCFRHVQGQLQGPSNGKQKGSLPSFHINLSRLYGTACSVQVYESSTLLLYSLLHGNPDVKAFVLSKTDIDSLVTPILQILYFAPSQNSHHIYMALIILLMFTEDDHFNKYVHDIRLPTVPWYTDRILSDISLGDLIILVVIRTIQFNMSRMRDRYLHTNCLAALANMSAHFRSLHPYAAQRIFSLVTLLTKKYRKLTEKVLAIMATSDTPGTVSDASATSSEQAEIDMEPERDYASNLKVLEEVLRMLLEIVNSCLTGGALRHNANLVYALLQRREAFDQLRLHTVYQDVLQNIDTVINFFTGRLDQLNQQTMTTDEVHSVIKDATVQLPSHRLHKFPDLKFRYVEEDSPEEFFVPYVWSLIFNKSGLFWNPGCVQLFALES</sequence>
<evidence type="ECO:0000256" key="3">
    <source>
        <dbReference type="ARBA" id="ARBA00022707"/>
    </source>
</evidence>
<name>F6TGV4_CIOIN</name>
<accession>F6TGV4</accession>
<keyword evidence="6" id="KW-1185">Reference proteome</keyword>
<evidence type="ECO:0000256" key="2">
    <source>
        <dbReference type="ARBA" id="ARBA00015736"/>
    </source>
</evidence>
<dbReference type="OrthoDB" id="10253409at2759"/>
<keyword evidence="4" id="KW-0449">Lipoprotein</keyword>
<dbReference type="GeneTree" id="ENSGT00390000008772"/>
<dbReference type="FunCoup" id="F6TGV4">
    <property type="interactions" value="749"/>
</dbReference>
<dbReference type="HOGENOM" id="CLU_013309_2_0_1"/>
<dbReference type="GO" id="GO:0005794">
    <property type="term" value="C:Golgi apparatus"/>
    <property type="evidence" value="ECO:0000318"/>
    <property type="project" value="GO_Central"/>
</dbReference>
<dbReference type="KEGG" id="cin:100178029"/>
<dbReference type="OMA" id="VWTLVCK"/>
<dbReference type="GO" id="GO:0007030">
    <property type="term" value="P:Golgi organization"/>
    <property type="evidence" value="ECO:0000318"/>
    <property type="project" value="GO_Central"/>
</dbReference>
<reference evidence="5" key="3">
    <citation type="submission" date="2025-08" db="UniProtKB">
        <authorList>
            <consortium name="Ensembl"/>
        </authorList>
    </citation>
    <scope>IDENTIFICATION</scope>
</reference>
<protein>
    <recommendedName>
        <fullName evidence="2">Dymeclin</fullName>
    </recommendedName>
</protein>
<evidence type="ECO:0000313" key="6">
    <source>
        <dbReference type="Proteomes" id="UP000008144"/>
    </source>
</evidence>
<dbReference type="AlphaFoldDB" id="F6TGV4"/>
<dbReference type="RefSeq" id="XP_002128944.1">
    <property type="nucleotide sequence ID" value="XM_002128908.5"/>
</dbReference>
<reference evidence="5" key="2">
    <citation type="journal article" date="2008" name="Genome Biol.">
        <title>Improved genome assembly and evidence-based global gene model set for the chordate Ciona intestinalis: new insight into intron and operon populations.</title>
        <authorList>
            <person name="Satou Y."/>
            <person name="Mineta K."/>
            <person name="Ogasawara M."/>
            <person name="Sasakura Y."/>
            <person name="Shoguchi E."/>
            <person name="Ueno K."/>
            <person name="Yamada L."/>
            <person name="Matsumoto J."/>
            <person name="Wasserscheid J."/>
            <person name="Dewar K."/>
            <person name="Wiley G.B."/>
            <person name="Macmil S.L."/>
            <person name="Roe B.A."/>
            <person name="Zeller R.W."/>
            <person name="Hastings K.E."/>
            <person name="Lemaire P."/>
            <person name="Lindquist E."/>
            <person name="Endo T."/>
            <person name="Hotta K."/>
            <person name="Inaba K."/>
        </authorList>
    </citation>
    <scope>NUCLEOTIDE SEQUENCE [LARGE SCALE GENOMIC DNA]</scope>
    <source>
        <strain evidence="5">wild type</strain>
    </source>
</reference>
<reference evidence="5" key="4">
    <citation type="submission" date="2025-09" db="UniProtKB">
        <authorList>
            <consortium name="Ensembl"/>
        </authorList>
    </citation>
    <scope>IDENTIFICATION</scope>
</reference>
<accession>A0A1W2WHZ5</accession>
<evidence type="ECO:0000256" key="1">
    <source>
        <dbReference type="ARBA" id="ARBA00010603"/>
    </source>
</evidence>
<dbReference type="PANTHER" id="PTHR12895:SF9">
    <property type="entry name" value="DYMECLIN"/>
    <property type="match status" value="1"/>
</dbReference>
<dbReference type="PANTHER" id="PTHR12895">
    <property type="entry name" value="DYMECLIN"/>
    <property type="match status" value="1"/>
</dbReference>
<dbReference type="GeneID" id="100178029"/>
<keyword evidence="3" id="KW-0519">Myristate</keyword>
<comment type="similarity">
    <text evidence="1">Belongs to the dymeclin family.</text>
</comment>
<dbReference type="EMBL" id="EAAA01000263">
    <property type="status" value="NOT_ANNOTATED_CDS"/>
    <property type="molecule type" value="Genomic_DNA"/>
</dbReference>
<dbReference type="InterPro" id="IPR019142">
    <property type="entry name" value="Dymeclin"/>
</dbReference>
<evidence type="ECO:0000256" key="4">
    <source>
        <dbReference type="ARBA" id="ARBA00023288"/>
    </source>
</evidence>
<evidence type="ECO:0000313" key="5">
    <source>
        <dbReference type="Ensembl" id="ENSCINP00000016136.3"/>
    </source>
</evidence>
<reference evidence="6" key="1">
    <citation type="journal article" date="2002" name="Science">
        <title>The draft genome of Ciona intestinalis: insights into chordate and vertebrate origins.</title>
        <authorList>
            <person name="Dehal P."/>
            <person name="Satou Y."/>
            <person name="Campbell R.K."/>
            <person name="Chapman J."/>
            <person name="Degnan B."/>
            <person name="De Tomaso A."/>
            <person name="Davidson B."/>
            <person name="Di Gregorio A."/>
            <person name="Gelpke M."/>
            <person name="Goodstein D.M."/>
            <person name="Harafuji N."/>
            <person name="Hastings K.E."/>
            <person name="Ho I."/>
            <person name="Hotta K."/>
            <person name="Huang W."/>
            <person name="Kawashima T."/>
            <person name="Lemaire P."/>
            <person name="Martinez D."/>
            <person name="Meinertzhagen I.A."/>
            <person name="Necula S."/>
            <person name="Nonaka M."/>
            <person name="Putnam N."/>
            <person name="Rash S."/>
            <person name="Saiga H."/>
            <person name="Satake M."/>
            <person name="Terry A."/>
            <person name="Yamada L."/>
            <person name="Wang H.G."/>
            <person name="Awazu S."/>
            <person name="Azumi K."/>
            <person name="Boore J."/>
            <person name="Branno M."/>
            <person name="Chin-Bow S."/>
            <person name="DeSantis R."/>
            <person name="Doyle S."/>
            <person name="Francino P."/>
            <person name="Keys D.N."/>
            <person name="Haga S."/>
            <person name="Hayashi H."/>
            <person name="Hino K."/>
            <person name="Imai K.S."/>
            <person name="Inaba K."/>
            <person name="Kano S."/>
            <person name="Kobayashi K."/>
            <person name="Kobayashi M."/>
            <person name="Lee B.I."/>
            <person name="Makabe K.W."/>
            <person name="Manohar C."/>
            <person name="Matassi G."/>
            <person name="Medina M."/>
            <person name="Mochizuki Y."/>
            <person name="Mount S."/>
            <person name="Morishita T."/>
            <person name="Miura S."/>
            <person name="Nakayama A."/>
            <person name="Nishizaka S."/>
            <person name="Nomoto H."/>
            <person name="Ohta F."/>
            <person name="Oishi K."/>
            <person name="Rigoutsos I."/>
            <person name="Sano M."/>
            <person name="Sasaki A."/>
            <person name="Sasakura Y."/>
            <person name="Shoguchi E."/>
            <person name="Shin-i T."/>
            <person name="Spagnuolo A."/>
            <person name="Stainier D."/>
            <person name="Suzuki M.M."/>
            <person name="Tassy O."/>
            <person name="Takatori N."/>
            <person name="Tokuoka M."/>
            <person name="Yagi K."/>
            <person name="Yoshizaki F."/>
            <person name="Wada S."/>
            <person name="Zhang C."/>
            <person name="Hyatt P.D."/>
            <person name="Larimer F."/>
            <person name="Detter C."/>
            <person name="Doggett N."/>
            <person name="Glavina T."/>
            <person name="Hawkins T."/>
            <person name="Richardson P."/>
            <person name="Lucas S."/>
            <person name="Kohara Y."/>
            <person name="Levine M."/>
            <person name="Satoh N."/>
            <person name="Rokhsar D.S."/>
        </authorList>
    </citation>
    <scope>NUCLEOTIDE SEQUENCE [LARGE SCALE GENOMIC DNA]</scope>
</reference>